<dbReference type="EMBL" id="QJKJ01016640">
    <property type="protein sequence ID" value="RDX60713.1"/>
    <property type="molecule type" value="Genomic_DNA"/>
</dbReference>
<dbReference type="AlphaFoldDB" id="A0A371E3Z7"/>
<gene>
    <name evidence="1" type="ORF">CR513_61124</name>
</gene>
<name>A0A371E3Z7_MUCPR</name>
<reference evidence="1" key="1">
    <citation type="submission" date="2018-05" db="EMBL/GenBank/DDBJ databases">
        <title>Draft genome of Mucuna pruriens seed.</title>
        <authorList>
            <person name="Nnadi N.E."/>
            <person name="Vos R."/>
            <person name="Hasami M.H."/>
            <person name="Devisetty U.K."/>
            <person name="Aguiy J.C."/>
        </authorList>
    </citation>
    <scope>NUCLEOTIDE SEQUENCE [LARGE SCALE GENOMIC DNA]</scope>
    <source>
        <strain evidence="1">JCA_2017</strain>
    </source>
</reference>
<evidence type="ECO:0000313" key="2">
    <source>
        <dbReference type="Proteomes" id="UP000257109"/>
    </source>
</evidence>
<keyword evidence="2" id="KW-1185">Reference proteome</keyword>
<dbReference type="Proteomes" id="UP000257109">
    <property type="component" value="Unassembled WGS sequence"/>
</dbReference>
<evidence type="ECO:0000313" key="1">
    <source>
        <dbReference type="EMBL" id="RDX60713.1"/>
    </source>
</evidence>
<proteinExistence type="predicted"/>
<organism evidence="1 2">
    <name type="scientific">Mucuna pruriens</name>
    <name type="common">Velvet bean</name>
    <name type="synonym">Dolichos pruriens</name>
    <dbReference type="NCBI Taxonomy" id="157652"/>
    <lineage>
        <taxon>Eukaryota</taxon>
        <taxon>Viridiplantae</taxon>
        <taxon>Streptophyta</taxon>
        <taxon>Embryophyta</taxon>
        <taxon>Tracheophyta</taxon>
        <taxon>Spermatophyta</taxon>
        <taxon>Magnoliopsida</taxon>
        <taxon>eudicotyledons</taxon>
        <taxon>Gunneridae</taxon>
        <taxon>Pentapetalae</taxon>
        <taxon>rosids</taxon>
        <taxon>fabids</taxon>
        <taxon>Fabales</taxon>
        <taxon>Fabaceae</taxon>
        <taxon>Papilionoideae</taxon>
        <taxon>50 kb inversion clade</taxon>
        <taxon>NPAAA clade</taxon>
        <taxon>indigoferoid/millettioid clade</taxon>
        <taxon>Phaseoleae</taxon>
        <taxon>Mucuna</taxon>
    </lineage>
</organism>
<feature type="non-terminal residue" evidence="1">
    <location>
        <position position="1"/>
    </location>
</feature>
<protein>
    <submittedName>
        <fullName evidence="1">Uncharacterized protein</fullName>
    </submittedName>
</protein>
<accession>A0A371E3Z7</accession>
<comment type="caution">
    <text evidence="1">The sequence shown here is derived from an EMBL/GenBank/DDBJ whole genome shotgun (WGS) entry which is preliminary data.</text>
</comment>
<sequence length="83" mass="9162">MPGQILRPAPNGINSKSFPRKSIVLSKNLSGKNSSGSFQAVGCNNENDKLNEKELKRAANHEHRFDVISSEICGKRTLLLELK</sequence>